<organism evidence="2 3">
    <name type="scientific">Pseudogymnoascus verrucosus</name>
    <dbReference type="NCBI Taxonomy" id="342668"/>
    <lineage>
        <taxon>Eukaryota</taxon>
        <taxon>Fungi</taxon>
        <taxon>Dikarya</taxon>
        <taxon>Ascomycota</taxon>
        <taxon>Pezizomycotina</taxon>
        <taxon>Leotiomycetes</taxon>
        <taxon>Thelebolales</taxon>
        <taxon>Thelebolaceae</taxon>
        <taxon>Pseudogymnoascus</taxon>
    </lineage>
</organism>
<dbReference type="OrthoDB" id="271448at2759"/>
<keyword evidence="3" id="KW-1185">Reference proteome</keyword>
<reference evidence="3" key="2">
    <citation type="journal article" date="2018" name="Nat. Commun.">
        <title>Extreme sensitivity to ultraviolet light in the fungal pathogen causing white-nose syndrome of bats.</title>
        <authorList>
            <person name="Palmer J.M."/>
            <person name="Drees K.P."/>
            <person name="Foster J.T."/>
            <person name="Lindner D.L."/>
        </authorList>
    </citation>
    <scope>NUCLEOTIDE SEQUENCE [LARGE SCALE GENOMIC DNA]</scope>
    <source>
        <strain evidence="3">UAMH 10579</strain>
    </source>
</reference>
<evidence type="ECO:0000256" key="1">
    <source>
        <dbReference type="SAM" id="SignalP"/>
    </source>
</evidence>
<dbReference type="AlphaFoldDB" id="A0A1B8GSX1"/>
<dbReference type="STRING" id="342668.A0A1B8GSX1"/>
<evidence type="ECO:0000313" key="3">
    <source>
        <dbReference type="Proteomes" id="UP000091956"/>
    </source>
</evidence>
<reference evidence="2 3" key="1">
    <citation type="submission" date="2016-03" db="EMBL/GenBank/DDBJ databases">
        <title>Comparative genomics of Pseudogymnoascus destructans, the fungus causing white-nose syndrome of bats.</title>
        <authorList>
            <person name="Palmer J.M."/>
            <person name="Drees K.P."/>
            <person name="Foster J.T."/>
            <person name="Lindner D.L."/>
        </authorList>
    </citation>
    <scope>NUCLEOTIDE SEQUENCE [LARGE SCALE GENOMIC DNA]</scope>
    <source>
        <strain evidence="2 3">UAMH 10579</strain>
    </source>
</reference>
<dbReference type="PANTHER" id="PTHR36578">
    <property type="entry name" value="CHROMOSOME 15, WHOLE GENOME SHOTGUN SEQUENCE"/>
    <property type="match status" value="1"/>
</dbReference>
<feature type="signal peptide" evidence="1">
    <location>
        <begin position="1"/>
        <end position="16"/>
    </location>
</feature>
<protein>
    <recommendedName>
        <fullName evidence="4">Apple domain-containing protein</fullName>
    </recommendedName>
</protein>
<dbReference type="GeneID" id="28835780"/>
<dbReference type="RefSeq" id="XP_018132633.1">
    <property type="nucleotide sequence ID" value="XM_018271904.2"/>
</dbReference>
<gene>
    <name evidence="2" type="ORF">VE01_02394</name>
</gene>
<proteinExistence type="predicted"/>
<evidence type="ECO:0008006" key="4">
    <source>
        <dbReference type="Google" id="ProtNLM"/>
    </source>
</evidence>
<name>A0A1B8GSX1_9PEZI</name>
<dbReference type="EMBL" id="KV460214">
    <property type="protein sequence ID" value="OBT98900.1"/>
    <property type="molecule type" value="Genomic_DNA"/>
</dbReference>
<dbReference type="PANTHER" id="PTHR36578:SF2">
    <property type="entry name" value="PA14 DOMAIN-CONTAINING PROTEIN"/>
    <property type="match status" value="1"/>
</dbReference>
<keyword evidence="1" id="KW-0732">Signal</keyword>
<accession>A0A1B8GSX1</accession>
<sequence length="585" mass="61208">MKAVVVFNALLALAAASPLVPRQDIDFELVDAAPDPTPASIAIGPTAQSATYDLTAATESAGVPLIVDTPVEKRKLVGRTACSLQPAGAGPVPSPDTDSAFLAYASFASSASGAPTPPGYTNTFTNLQASVNAYGYMGYTTLNTYDTSQCAAQCSQMDSCYGFNIFFERDPSVEAGTGCMDPPSTTVIKCSFWGGYVAAENALNTGQWRSDFHVVIAGSNGYMTTESPAVEGFTVQSLGNNAINAPLDCNGNDTYMGSRMYTTSTFDPNLCAQTCASTNEFDIAHPPADGVPMICKFFVTYLLSKNGAPQGQYCAMYTQPWDLSYATNNGQWNGDDHYTVTYGFSYSNDASPGLPVCPSDIDYLQSVGGDFCTSYNEYSAPTATSTVFDTTYTTTVVVATAQETSTVVVHTTTTATITAAAYKRDVVAKRAIATPASISNWEAASISSACSQVATGTITTAATNTVTIPSTTTSSTTQLNLVSTTTAVTAIVTVPAVVNCPSGFTSGANVYSGASFTVSCSATMSGTTFATTNEPNLQNCLSWCNSWGAYCHAVIYDTRYYQNCMLYSAAGTLSSSSTGTVVVRA</sequence>
<dbReference type="Proteomes" id="UP000091956">
    <property type="component" value="Unassembled WGS sequence"/>
</dbReference>
<evidence type="ECO:0000313" key="2">
    <source>
        <dbReference type="EMBL" id="OBT98900.1"/>
    </source>
</evidence>
<feature type="chain" id="PRO_5008608958" description="Apple domain-containing protein" evidence="1">
    <location>
        <begin position="17"/>
        <end position="585"/>
    </location>
</feature>